<sequence>MPKPTHGHKKGHFGAKFEVPSLLFACIIRKVKNWKKAGYMV</sequence>
<organism evidence="1 2">
    <name type="scientific">Aneurinibacillus aneurinilyticus ATCC 12856</name>
    <dbReference type="NCBI Taxonomy" id="649747"/>
    <lineage>
        <taxon>Bacteria</taxon>
        <taxon>Bacillati</taxon>
        <taxon>Bacillota</taxon>
        <taxon>Bacilli</taxon>
        <taxon>Bacillales</taxon>
        <taxon>Paenibacillaceae</taxon>
        <taxon>Aneurinibacillus group</taxon>
        <taxon>Aneurinibacillus</taxon>
    </lineage>
</organism>
<dbReference type="HOGENOM" id="CLU_3264907_0_0_9"/>
<dbReference type="PATRIC" id="fig|649747.3.peg.4939"/>
<protein>
    <submittedName>
        <fullName evidence="1">Uncharacterized protein</fullName>
    </submittedName>
</protein>
<comment type="caution">
    <text evidence="1">The sequence shown here is derived from an EMBL/GenBank/DDBJ whole genome shotgun (WGS) entry which is preliminary data.</text>
</comment>
<proteinExistence type="predicted"/>
<dbReference type="AlphaFoldDB" id="U1WUK9"/>
<gene>
    <name evidence="1" type="ORF">HMPREF0083_05495</name>
</gene>
<keyword evidence="2" id="KW-1185">Reference proteome</keyword>
<dbReference type="Proteomes" id="UP000016511">
    <property type="component" value="Unassembled WGS sequence"/>
</dbReference>
<reference evidence="1 2" key="1">
    <citation type="submission" date="2013-08" db="EMBL/GenBank/DDBJ databases">
        <authorList>
            <person name="Weinstock G."/>
            <person name="Sodergren E."/>
            <person name="Wylie T."/>
            <person name="Fulton L."/>
            <person name="Fulton R."/>
            <person name="Fronick C."/>
            <person name="O'Laughlin M."/>
            <person name="Godfrey J."/>
            <person name="Miner T."/>
            <person name="Herter B."/>
            <person name="Appelbaum E."/>
            <person name="Cordes M."/>
            <person name="Lek S."/>
            <person name="Wollam A."/>
            <person name="Pepin K.H."/>
            <person name="Palsikar V.B."/>
            <person name="Mitreva M."/>
            <person name="Wilson R.K."/>
        </authorList>
    </citation>
    <scope>NUCLEOTIDE SEQUENCE [LARGE SCALE GENOMIC DNA]</scope>
    <source>
        <strain evidence="1 2">ATCC 12856</strain>
    </source>
</reference>
<evidence type="ECO:0000313" key="2">
    <source>
        <dbReference type="Proteomes" id="UP000016511"/>
    </source>
</evidence>
<evidence type="ECO:0000313" key="1">
    <source>
        <dbReference type="EMBL" id="ERI05933.1"/>
    </source>
</evidence>
<dbReference type="EMBL" id="AWSJ01000341">
    <property type="protein sequence ID" value="ERI05933.1"/>
    <property type="molecule type" value="Genomic_DNA"/>
</dbReference>
<accession>U1WUK9</accession>
<name>U1WUK9_ANEAE</name>